<dbReference type="PANTHER" id="PTHR33116">
    <property type="entry name" value="REVERSE TRANSCRIPTASE ZINC-BINDING DOMAIN-CONTAINING PROTEIN-RELATED-RELATED"/>
    <property type="match status" value="1"/>
</dbReference>
<proteinExistence type="predicted"/>
<comment type="caution">
    <text evidence="1">The sequence shown here is derived from an EMBL/GenBank/DDBJ whole genome shotgun (WGS) entry which is preliminary data.</text>
</comment>
<evidence type="ECO:0008006" key="3">
    <source>
        <dbReference type="Google" id="ProtNLM"/>
    </source>
</evidence>
<dbReference type="AlphaFoldDB" id="A0AAP0WSV1"/>
<sequence length="170" mass="19349">MCTEKLEKSKLKWSAVCTPKEEGGLGLRRIEDINIAAAMKHIWKIFMQAGSLWVAWVNIYLIKGRSFWSLSIPSDCSWTWRKILQIRSKVRPLFKHVIGNGEVTFLWHDNWHPLGPLLPRFGTGVIYDAAIPLDAKVSYIIVANAWNWPLSSTGELMILQSSIPPNLSPH</sequence>
<reference evidence="1 2" key="1">
    <citation type="journal article" date="2024" name="Plant J.">
        <title>Genome sequences and population genomics reveal climatic adaptation and genomic divergence between two closely related sweetgum species.</title>
        <authorList>
            <person name="Xu W.Q."/>
            <person name="Ren C.Q."/>
            <person name="Zhang X.Y."/>
            <person name="Comes H.P."/>
            <person name="Liu X.H."/>
            <person name="Li Y.G."/>
            <person name="Kettle C.J."/>
            <person name="Jalonen R."/>
            <person name="Gaisberger H."/>
            <person name="Ma Y.Z."/>
            <person name="Qiu Y.X."/>
        </authorList>
    </citation>
    <scope>NUCLEOTIDE SEQUENCE [LARGE SCALE GENOMIC DNA]</scope>
    <source>
        <strain evidence="1">Hangzhou</strain>
    </source>
</reference>
<protein>
    <recommendedName>
        <fullName evidence="3">Reverse transcriptase zinc-binding domain-containing protein</fullName>
    </recommendedName>
</protein>
<name>A0AAP0WSV1_LIQFO</name>
<dbReference type="PANTHER" id="PTHR33116:SF78">
    <property type="entry name" value="OS12G0587133 PROTEIN"/>
    <property type="match status" value="1"/>
</dbReference>
<dbReference type="Proteomes" id="UP001415857">
    <property type="component" value="Unassembled WGS sequence"/>
</dbReference>
<evidence type="ECO:0000313" key="2">
    <source>
        <dbReference type="Proteomes" id="UP001415857"/>
    </source>
</evidence>
<gene>
    <name evidence="1" type="ORF">L1049_023118</name>
</gene>
<keyword evidence="2" id="KW-1185">Reference proteome</keyword>
<dbReference type="EMBL" id="JBBPBK010000011">
    <property type="protein sequence ID" value="KAK9275845.1"/>
    <property type="molecule type" value="Genomic_DNA"/>
</dbReference>
<accession>A0AAP0WSV1</accession>
<evidence type="ECO:0000313" key="1">
    <source>
        <dbReference type="EMBL" id="KAK9275845.1"/>
    </source>
</evidence>
<organism evidence="1 2">
    <name type="scientific">Liquidambar formosana</name>
    <name type="common">Formosan gum</name>
    <dbReference type="NCBI Taxonomy" id="63359"/>
    <lineage>
        <taxon>Eukaryota</taxon>
        <taxon>Viridiplantae</taxon>
        <taxon>Streptophyta</taxon>
        <taxon>Embryophyta</taxon>
        <taxon>Tracheophyta</taxon>
        <taxon>Spermatophyta</taxon>
        <taxon>Magnoliopsida</taxon>
        <taxon>eudicotyledons</taxon>
        <taxon>Gunneridae</taxon>
        <taxon>Pentapetalae</taxon>
        <taxon>Saxifragales</taxon>
        <taxon>Altingiaceae</taxon>
        <taxon>Liquidambar</taxon>
    </lineage>
</organism>